<reference evidence="2" key="1">
    <citation type="journal article" date="2017" name="Plant J.">
        <title>The pomegranate (Punica granatum L.) genome and the genomics of punicalagin biosynthesis.</title>
        <authorList>
            <person name="Qin G."/>
            <person name="Xu C."/>
            <person name="Ming R."/>
            <person name="Tang H."/>
            <person name="Guyot R."/>
            <person name="Kramer E.M."/>
            <person name="Hu Y."/>
            <person name="Yi X."/>
            <person name="Qi Y."/>
            <person name="Xu X."/>
            <person name="Gao Z."/>
            <person name="Pan H."/>
            <person name="Jian J."/>
            <person name="Tian Y."/>
            <person name="Yue Z."/>
            <person name="Xu Y."/>
        </authorList>
    </citation>
    <scope>NUCLEOTIDE SEQUENCE [LARGE SCALE GENOMIC DNA]</scope>
    <source>
        <strain evidence="2">cv. Dabenzi</strain>
    </source>
</reference>
<dbReference type="AlphaFoldDB" id="A0A218XRJ4"/>
<sequence length="105" mass="11620">MINEHYKGSLHAQPQRVRTELADEFYATINLTIAQQQSPVHVQWVPPPSFWVGKVEVLLDGSAENSSGKSRGWTGWWGSSKRPGMGGWFRGSGPFILEPLTALGL</sequence>
<dbReference type="Proteomes" id="UP000197138">
    <property type="component" value="Unassembled WGS sequence"/>
</dbReference>
<evidence type="ECO:0000313" key="2">
    <source>
        <dbReference type="Proteomes" id="UP000197138"/>
    </source>
</evidence>
<name>A0A218XRJ4_PUNGR</name>
<proteinExistence type="predicted"/>
<gene>
    <name evidence="1" type="ORF">CDL15_Pgr022685</name>
</gene>
<evidence type="ECO:0000313" key="1">
    <source>
        <dbReference type="EMBL" id="OWM87573.1"/>
    </source>
</evidence>
<organism evidence="1 2">
    <name type="scientific">Punica granatum</name>
    <name type="common">Pomegranate</name>
    <dbReference type="NCBI Taxonomy" id="22663"/>
    <lineage>
        <taxon>Eukaryota</taxon>
        <taxon>Viridiplantae</taxon>
        <taxon>Streptophyta</taxon>
        <taxon>Embryophyta</taxon>
        <taxon>Tracheophyta</taxon>
        <taxon>Spermatophyta</taxon>
        <taxon>Magnoliopsida</taxon>
        <taxon>eudicotyledons</taxon>
        <taxon>Gunneridae</taxon>
        <taxon>Pentapetalae</taxon>
        <taxon>rosids</taxon>
        <taxon>malvids</taxon>
        <taxon>Myrtales</taxon>
        <taxon>Lythraceae</taxon>
        <taxon>Punica</taxon>
    </lineage>
</organism>
<comment type="caution">
    <text evidence="1">The sequence shown here is derived from an EMBL/GenBank/DDBJ whole genome shotgun (WGS) entry which is preliminary data.</text>
</comment>
<dbReference type="EMBL" id="MTKT01000813">
    <property type="protein sequence ID" value="OWM87573.1"/>
    <property type="molecule type" value="Genomic_DNA"/>
</dbReference>
<protein>
    <submittedName>
        <fullName evidence="1">Uncharacterized protein</fullName>
    </submittedName>
</protein>
<accession>A0A218XRJ4</accession>